<comment type="caution">
    <text evidence="2">The sequence shown here is derived from an EMBL/GenBank/DDBJ whole genome shotgun (WGS) entry which is preliminary data.</text>
</comment>
<organism evidence="2 3">
    <name type="scientific">Oceanococcus atlanticus</name>
    <dbReference type="NCBI Taxonomy" id="1317117"/>
    <lineage>
        <taxon>Bacteria</taxon>
        <taxon>Pseudomonadati</taxon>
        <taxon>Pseudomonadota</taxon>
        <taxon>Gammaproteobacteria</taxon>
        <taxon>Chromatiales</taxon>
        <taxon>Oceanococcaceae</taxon>
        <taxon>Oceanococcus</taxon>
    </lineage>
</organism>
<dbReference type="InterPro" id="IPR005754">
    <property type="entry name" value="Sortase"/>
</dbReference>
<dbReference type="InterPro" id="IPR041999">
    <property type="entry name" value="Sortase_D_1"/>
</dbReference>
<reference evidence="2 3" key="1">
    <citation type="submission" date="2013-04" db="EMBL/GenBank/DDBJ databases">
        <title>Oceanococcus atlanticus 22II-S10r2 Genome Sequencing.</title>
        <authorList>
            <person name="Lai Q."/>
            <person name="Li G."/>
            <person name="Shao Z."/>
        </authorList>
    </citation>
    <scope>NUCLEOTIDE SEQUENCE [LARGE SCALE GENOMIC DNA]</scope>
    <source>
        <strain evidence="2 3">22II-S10r2</strain>
    </source>
</reference>
<sequence length="188" mass="20866">MKGRRLIALLLVVGGVLTASQGLWIQAKAVLAQQLLEHAWRKTLEDGVAHKPWPWADHWPVARLTLPDHQRSYIVLEGDAGNVLAFAPGHNPQSGLLQDNRTSVISGHRDTHFAILRELAIGHRLQLQTAQTSAEYVVRGRRIADSRTQQIAIQPDRNLVLVTCWPFDALAPSGPLRLVIDAQRVVTL</sequence>
<keyword evidence="1" id="KW-0378">Hydrolase</keyword>
<dbReference type="NCBIfam" id="TIGR03784">
    <property type="entry name" value="marine_sortase"/>
    <property type="match status" value="1"/>
</dbReference>
<dbReference type="Proteomes" id="UP000192342">
    <property type="component" value="Unassembled WGS sequence"/>
</dbReference>
<dbReference type="EMBL" id="AQQV01000001">
    <property type="protein sequence ID" value="ORE88900.1"/>
    <property type="molecule type" value="Genomic_DNA"/>
</dbReference>
<name>A0A1Y1SHL9_9GAMM</name>
<protein>
    <submittedName>
        <fullName evidence="2">Sortase family protein</fullName>
    </submittedName>
</protein>
<dbReference type="Pfam" id="PF04203">
    <property type="entry name" value="Sortase"/>
    <property type="match status" value="1"/>
</dbReference>
<dbReference type="CDD" id="cd05828">
    <property type="entry name" value="Sortase_D_1"/>
    <property type="match status" value="1"/>
</dbReference>
<accession>A0A1Y1SHL9</accession>
<keyword evidence="3" id="KW-1185">Reference proteome</keyword>
<dbReference type="InterPro" id="IPR022445">
    <property type="entry name" value="Sortase_proteobact_type"/>
</dbReference>
<dbReference type="STRING" id="1317117.ATO7_03455"/>
<evidence type="ECO:0000313" key="3">
    <source>
        <dbReference type="Proteomes" id="UP000192342"/>
    </source>
</evidence>
<dbReference type="InterPro" id="IPR023365">
    <property type="entry name" value="Sortase_dom-sf"/>
</dbReference>
<dbReference type="GO" id="GO:0016787">
    <property type="term" value="F:hydrolase activity"/>
    <property type="evidence" value="ECO:0007669"/>
    <property type="project" value="UniProtKB-KW"/>
</dbReference>
<proteinExistence type="predicted"/>
<dbReference type="OrthoDB" id="9790661at2"/>
<dbReference type="SUPFAM" id="SSF63817">
    <property type="entry name" value="Sortase"/>
    <property type="match status" value="1"/>
</dbReference>
<evidence type="ECO:0000256" key="1">
    <source>
        <dbReference type="ARBA" id="ARBA00022801"/>
    </source>
</evidence>
<gene>
    <name evidence="2" type="ORF">ATO7_03455</name>
</gene>
<dbReference type="Gene3D" id="2.40.260.10">
    <property type="entry name" value="Sortase"/>
    <property type="match status" value="1"/>
</dbReference>
<dbReference type="AlphaFoldDB" id="A0A1Y1SHL9"/>
<evidence type="ECO:0000313" key="2">
    <source>
        <dbReference type="EMBL" id="ORE88900.1"/>
    </source>
</evidence>
<dbReference type="RefSeq" id="WP_083559554.1">
    <property type="nucleotide sequence ID" value="NZ_AQQV01000001.1"/>
</dbReference>